<dbReference type="Proteomes" id="UP000249555">
    <property type="component" value="Unassembled WGS sequence"/>
</dbReference>
<dbReference type="EMBL" id="QFMX01000079">
    <property type="protein sequence ID" value="PZO71086.1"/>
    <property type="molecule type" value="Genomic_DNA"/>
</dbReference>
<evidence type="ECO:0000313" key="1">
    <source>
        <dbReference type="EMBL" id="PZO71086.1"/>
    </source>
</evidence>
<protein>
    <submittedName>
        <fullName evidence="1">Phospholipase</fullName>
    </submittedName>
</protein>
<comment type="caution">
    <text evidence="1">The sequence shown here is derived from an EMBL/GenBank/DDBJ whole genome shotgun (WGS) entry which is preliminary data.</text>
</comment>
<dbReference type="AlphaFoldDB" id="A0A2W4YNJ5"/>
<sequence length="76" mass="8449">MQALPVSATSWRSAEADKASVIVDAEDYFRYARAAMLKARHRIMLIGWDFDARIELVRNDDAIDPGEAPTAIGDLI</sequence>
<feature type="non-terminal residue" evidence="1">
    <location>
        <position position="76"/>
    </location>
</feature>
<name>A0A2W4YNJ5_9SPHN</name>
<evidence type="ECO:0000313" key="2">
    <source>
        <dbReference type="Proteomes" id="UP000249555"/>
    </source>
</evidence>
<proteinExistence type="predicted"/>
<reference evidence="1 2" key="1">
    <citation type="submission" date="2017-08" db="EMBL/GenBank/DDBJ databases">
        <title>Infants hospitalized years apart are colonized by the same room-sourced microbial strains.</title>
        <authorList>
            <person name="Brooks B."/>
            <person name="Olm M.R."/>
            <person name="Firek B.A."/>
            <person name="Baker R."/>
            <person name="Thomas B.C."/>
            <person name="Morowitz M.J."/>
            <person name="Banfield J.F."/>
        </authorList>
    </citation>
    <scope>NUCLEOTIDE SEQUENCE [LARGE SCALE GENOMIC DNA]</scope>
    <source>
        <strain evidence="1">S2_018_000_R3_119</strain>
    </source>
</reference>
<organism evidence="1 2">
    <name type="scientific">Sphingomonas taxi</name>
    <dbReference type="NCBI Taxonomy" id="1549858"/>
    <lineage>
        <taxon>Bacteria</taxon>
        <taxon>Pseudomonadati</taxon>
        <taxon>Pseudomonadota</taxon>
        <taxon>Alphaproteobacteria</taxon>
        <taxon>Sphingomonadales</taxon>
        <taxon>Sphingomonadaceae</taxon>
        <taxon>Sphingomonas</taxon>
    </lineage>
</organism>
<gene>
    <name evidence="1" type="ORF">DI640_14595</name>
</gene>
<accession>A0A2W4YNJ5</accession>